<comment type="caution">
    <text evidence="1">The sequence shown here is derived from an EMBL/GenBank/DDBJ whole genome shotgun (WGS) entry which is preliminary data.</text>
</comment>
<evidence type="ECO:0000313" key="1">
    <source>
        <dbReference type="EMBL" id="MDF8263767.1"/>
    </source>
</evidence>
<name>A0ABT6C4G0_9MICO</name>
<protein>
    <recommendedName>
        <fullName evidence="3">Cold-shock protein</fullName>
    </recommendedName>
</protein>
<evidence type="ECO:0008006" key="3">
    <source>
        <dbReference type="Google" id="ProtNLM"/>
    </source>
</evidence>
<sequence>MTMQATVHTFDAEDCSGSVLMDNGRALEFSRAAFLASGLRLLRPGQRVSVEVGAQGVTRLWITGVGPGQRIR</sequence>
<proteinExistence type="predicted"/>
<accession>A0ABT6C4G0</accession>
<gene>
    <name evidence="1" type="ORF">P4R38_05875</name>
</gene>
<dbReference type="Proteomes" id="UP001528912">
    <property type="component" value="Unassembled WGS sequence"/>
</dbReference>
<reference evidence="1 2" key="1">
    <citation type="submission" date="2023-03" db="EMBL/GenBank/DDBJ databases">
        <title>YIM 133296 draft genome.</title>
        <authorList>
            <person name="Xiong L."/>
        </authorList>
    </citation>
    <scope>NUCLEOTIDE SEQUENCE [LARGE SCALE GENOMIC DNA]</scope>
    <source>
        <strain evidence="1 2">YIM 133296</strain>
    </source>
</reference>
<evidence type="ECO:0000313" key="2">
    <source>
        <dbReference type="Proteomes" id="UP001528912"/>
    </source>
</evidence>
<dbReference type="EMBL" id="JAROAV010000021">
    <property type="protein sequence ID" value="MDF8263767.1"/>
    <property type="molecule type" value="Genomic_DNA"/>
</dbReference>
<organism evidence="1 2">
    <name type="scientific">Luteipulveratus flavus</name>
    <dbReference type="NCBI Taxonomy" id="3031728"/>
    <lineage>
        <taxon>Bacteria</taxon>
        <taxon>Bacillati</taxon>
        <taxon>Actinomycetota</taxon>
        <taxon>Actinomycetes</taxon>
        <taxon>Micrococcales</taxon>
        <taxon>Dermacoccaceae</taxon>
        <taxon>Luteipulveratus</taxon>
    </lineage>
</organism>
<keyword evidence="2" id="KW-1185">Reference proteome</keyword>